<gene>
    <name evidence="2" type="ORF">CHYS00102_LOCUS9193</name>
</gene>
<name>A0A7S1FQU8_9STRA</name>
<evidence type="ECO:0008006" key="3">
    <source>
        <dbReference type="Google" id="ProtNLM"/>
    </source>
</evidence>
<reference evidence="2" key="1">
    <citation type="submission" date="2021-01" db="EMBL/GenBank/DDBJ databases">
        <authorList>
            <person name="Corre E."/>
            <person name="Pelletier E."/>
            <person name="Niang G."/>
            <person name="Scheremetjew M."/>
            <person name="Finn R."/>
            <person name="Kale V."/>
            <person name="Holt S."/>
            <person name="Cochrane G."/>
            <person name="Meng A."/>
            <person name="Brown T."/>
            <person name="Cohen L."/>
        </authorList>
    </citation>
    <scope>NUCLEOTIDE SEQUENCE</scope>
    <source>
        <strain evidence="2">308</strain>
    </source>
</reference>
<keyword evidence="1" id="KW-0732">Signal</keyword>
<protein>
    <recommendedName>
        <fullName evidence="3">NAD(P)-binding domain-containing protein</fullName>
    </recommendedName>
</protein>
<evidence type="ECO:0000256" key="1">
    <source>
        <dbReference type="SAM" id="SignalP"/>
    </source>
</evidence>
<proteinExistence type="predicted"/>
<accession>A0A7S1FQU8</accession>
<evidence type="ECO:0000313" key="2">
    <source>
        <dbReference type="EMBL" id="CAD8882005.1"/>
    </source>
</evidence>
<dbReference type="AlphaFoldDB" id="A0A7S1FQU8"/>
<feature type="chain" id="PRO_5031203134" description="NAD(P)-binding domain-containing protein" evidence="1">
    <location>
        <begin position="20"/>
        <end position="338"/>
    </location>
</feature>
<organism evidence="2">
    <name type="scientific">Corethron hystrix</name>
    <dbReference type="NCBI Taxonomy" id="216773"/>
    <lineage>
        <taxon>Eukaryota</taxon>
        <taxon>Sar</taxon>
        <taxon>Stramenopiles</taxon>
        <taxon>Ochrophyta</taxon>
        <taxon>Bacillariophyta</taxon>
        <taxon>Coscinodiscophyceae</taxon>
        <taxon>Corethrophycidae</taxon>
        <taxon>Corethrales</taxon>
        <taxon>Corethraceae</taxon>
        <taxon>Corethron</taxon>
    </lineage>
</organism>
<sequence>MTPDHTLLFLALLATRAFAFVPPAPAFGDRTSAVSAAPLTSGEGTVGVVGAGYAAVLAAKIAKTVGGFDTWILCPPDEVETFDDVIYGSYAARVEAGEDGMRYVSPEDVEGVLREGKTDAVLMVVDGEGCLRPESTQQIIEWGAGDGGRLKRVAVMSRNLANNQGYGFFARAAKTAANVEIWLGPDTRRDVLDQYKEFEKTVKDTCAANGVDHTIARAGTLKGGGCGEDGAHPQFLTKSYYERTKKDIITWQLLYDCAVRGVTLTKGDVATGPGNTAVLNAVDAKAHAGDTSRGGLAEAIVRSLMREEMAGMDFGVGVAEGREPPTDSEWEALFQSLN</sequence>
<dbReference type="EMBL" id="HBFR01012719">
    <property type="protein sequence ID" value="CAD8882005.1"/>
    <property type="molecule type" value="Transcribed_RNA"/>
</dbReference>
<feature type="signal peptide" evidence="1">
    <location>
        <begin position="1"/>
        <end position="19"/>
    </location>
</feature>